<dbReference type="STRING" id="1294262.GCA_001316085_00252"/>
<dbReference type="InterPro" id="IPR016496">
    <property type="entry name" value="GTPase_HflX"/>
</dbReference>
<dbReference type="Gene3D" id="3.40.50.300">
    <property type="entry name" value="P-loop containing nucleotide triphosphate hydrolases"/>
    <property type="match status" value="1"/>
</dbReference>
<dbReference type="InterPro" id="IPR027417">
    <property type="entry name" value="P-loop_NTPase"/>
</dbReference>
<dbReference type="Pfam" id="PF13167">
    <property type="entry name" value="GTP-bdg_N"/>
    <property type="match status" value="1"/>
</dbReference>
<evidence type="ECO:0000256" key="3">
    <source>
        <dbReference type="ARBA" id="ARBA00022842"/>
    </source>
</evidence>
<evidence type="ECO:0000256" key="4">
    <source>
        <dbReference type="ARBA" id="ARBA00023134"/>
    </source>
</evidence>
<dbReference type="AlphaFoldDB" id="A0A510E3W2"/>
<dbReference type="PIRSF" id="PIRSF006809">
    <property type="entry name" value="GTP-binding_hflX_prd"/>
    <property type="match status" value="1"/>
</dbReference>
<evidence type="ECO:0000256" key="1">
    <source>
        <dbReference type="ARBA" id="ARBA00022723"/>
    </source>
</evidence>
<feature type="binding site" evidence="5">
    <location>
        <begin position="232"/>
        <end position="235"/>
    </location>
    <ligand>
        <name>GTP</name>
        <dbReference type="ChEBI" id="CHEBI:37565"/>
    </ligand>
</feature>
<evidence type="ECO:0000313" key="9">
    <source>
        <dbReference type="EMBL" id="BBG27203.1"/>
    </source>
</evidence>
<dbReference type="CDD" id="cd01878">
    <property type="entry name" value="HflX"/>
    <property type="match status" value="1"/>
</dbReference>
<dbReference type="InterPro" id="IPR032305">
    <property type="entry name" value="GTP-bd_M"/>
</dbReference>
<dbReference type="GO" id="GO:0005525">
    <property type="term" value="F:GTP binding"/>
    <property type="evidence" value="ECO:0007669"/>
    <property type="project" value="UniProtKB-KW"/>
</dbReference>
<evidence type="ECO:0000259" key="7">
    <source>
        <dbReference type="PROSITE" id="PS51705"/>
    </source>
</evidence>
<accession>A0A510DW72</accession>
<dbReference type="InterPro" id="IPR006073">
    <property type="entry name" value="GTP-bd"/>
</dbReference>
<dbReference type="InterPro" id="IPR005225">
    <property type="entry name" value="Small_GTP-bd"/>
</dbReference>
<feature type="domain" description="Hflx-type G" evidence="7">
    <location>
        <begin position="180"/>
        <end position="355"/>
    </location>
</feature>
<dbReference type="RefSeq" id="WP_054844918.1">
    <property type="nucleotide sequence ID" value="NZ_AP018929.1"/>
</dbReference>
<proteinExistence type="predicted"/>
<evidence type="ECO:0000313" key="8">
    <source>
        <dbReference type="EMBL" id="BBG24445.1"/>
    </source>
</evidence>
<feature type="binding site" evidence="5">
    <location>
        <begin position="186"/>
        <end position="193"/>
    </location>
    <ligand>
        <name>GTP</name>
        <dbReference type="ChEBI" id="CHEBI:37565"/>
    </ligand>
</feature>
<dbReference type="GeneID" id="41718081"/>
<dbReference type="SUPFAM" id="SSF52540">
    <property type="entry name" value="P-loop containing nucleoside triphosphate hydrolases"/>
    <property type="match status" value="1"/>
</dbReference>
<evidence type="ECO:0000256" key="2">
    <source>
        <dbReference type="ARBA" id="ARBA00022741"/>
    </source>
</evidence>
<dbReference type="Proteomes" id="UP000325030">
    <property type="component" value="Chromosome"/>
</dbReference>
<dbReference type="InterPro" id="IPR025121">
    <property type="entry name" value="GTPase_HflX_N"/>
</dbReference>
<keyword evidence="2 5" id="KW-0547">Nucleotide-binding</keyword>
<keyword evidence="1 6" id="KW-0479">Metal-binding</keyword>
<dbReference type="GO" id="GO:0043022">
    <property type="term" value="F:ribosome binding"/>
    <property type="evidence" value="ECO:0007669"/>
    <property type="project" value="TreeGrafter"/>
</dbReference>
<dbReference type="OrthoDB" id="10150at2157"/>
<reference evidence="11" key="1">
    <citation type="submission" date="2018-09" db="EMBL/GenBank/DDBJ databases">
        <title>Complete Genome Sequencing of Sulfolobus sp. JCM 16834.</title>
        <authorList>
            <person name="Kato S."/>
            <person name="Itoh T."/>
            <person name="Ohkuma M."/>
        </authorList>
    </citation>
    <scope>NUCLEOTIDE SEQUENCE [LARGE SCALE GENOMIC DNA]</scope>
    <source>
        <strain evidence="11">IC-007</strain>
    </source>
</reference>
<dbReference type="InterPro" id="IPR042108">
    <property type="entry name" value="GTPase_HflX_N_sf"/>
</dbReference>
<dbReference type="GO" id="GO:0005737">
    <property type="term" value="C:cytoplasm"/>
    <property type="evidence" value="ECO:0007669"/>
    <property type="project" value="TreeGrafter"/>
</dbReference>
<feature type="binding site" evidence="5">
    <location>
        <begin position="335"/>
        <end position="337"/>
    </location>
    <ligand>
        <name>GTP</name>
        <dbReference type="ChEBI" id="CHEBI:37565"/>
    </ligand>
</feature>
<keyword evidence="10" id="KW-1185">Reference proteome</keyword>
<feature type="binding site" evidence="6">
    <location>
        <position position="213"/>
    </location>
    <ligand>
        <name>Mg(2+)</name>
        <dbReference type="ChEBI" id="CHEBI:18420"/>
    </ligand>
</feature>
<dbReference type="NCBIfam" id="TIGR00231">
    <property type="entry name" value="small_GTP"/>
    <property type="match status" value="1"/>
</dbReference>
<feature type="binding site" evidence="5">
    <location>
        <begin position="300"/>
        <end position="303"/>
    </location>
    <ligand>
        <name>GTP</name>
        <dbReference type="ChEBI" id="CHEBI:37565"/>
    </ligand>
</feature>
<evidence type="ECO:0000256" key="5">
    <source>
        <dbReference type="PIRSR" id="PIRSR006809-1"/>
    </source>
</evidence>
<evidence type="ECO:0000313" key="10">
    <source>
        <dbReference type="Proteomes" id="UP000322983"/>
    </source>
</evidence>
<dbReference type="Pfam" id="PF16360">
    <property type="entry name" value="GTP-bdg_M"/>
    <property type="match status" value="1"/>
</dbReference>
<dbReference type="EMBL" id="AP018929">
    <property type="protein sequence ID" value="BBG24445.1"/>
    <property type="molecule type" value="Genomic_DNA"/>
</dbReference>
<dbReference type="PANTHER" id="PTHR10229:SF8">
    <property type="entry name" value="GTPASE HFLX"/>
    <property type="match status" value="1"/>
</dbReference>
<reference evidence="9 10" key="2">
    <citation type="journal article" date="2020" name="Int. J. Syst. Evol. Microbiol.">
        <title>Sulfuracidifex tepidarius gen. nov., sp. nov. and transfer of Sulfolobus metallicus Huber and Stetter 1992 to the genus Sulfuracidifex as Sulfuracidifex metallicus comb. nov.</title>
        <authorList>
            <person name="Itoh T."/>
            <person name="Miura T."/>
            <person name="Sakai H.D."/>
            <person name="Kato S."/>
            <person name="Ohkuma M."/>
            <person name="Takashina T."/>
        </authorList>
    </citation>
    <scope>NUCLEOTIDE SEQUENCE</scope>
    <source>
        <strain evidence="8 10">IC-006</strain>
        <strain evidence="9">IC-007</strain>
    </source>
</reference>
<feature type="binding site" evidence="5">
    <location>
        <begin position="211"/>
        <end position="215"/>
    </location>
    <ligand>
        <name>GTP</name>
        <dbReference type="ChEBI" id="CHEBI:37565"/>
    </ligand>
</feature>
<dbReference type="InterPro" id="IPR030394">
    <property type="entry name" value="G_HFLX_dom"/>
</dbReference>
<dbReference type="KEGG" id="step:IC006_1764"/>
<dbReference type="Gene3D" id="6.10.250.3070">
    <property type="match status" value="1"/>
</dbReference>
<comment type="cofactor">
    <cofactor evidence="6">
        <name>Mg(2+)</name>
        <dbReference type="ChEBI" id="CHEBI:18420"/>
    </cofactor>
</comment>
<protein>
    <submittedName>
        <fullName evidence="9">GTPase HflX</fullName>
    </submittedName>
</protein>
<dbReference type="EMBL" id="AP018930">
    <property type="protein sequence ID" value="BBG27203.1"/>
    <property type="molecule type" value="Genomic_DNA"/>
</dbReference>
<evidence type="ECO:0000256" key="6">
    <source>
        <dbReference type="PIRSR" id="PIRSR006809-2"/>
    </source>
</evidence>
<accession>A0A510E3W2</accession>
<dbReference type="Gene3D" id="3.40.50.11060">
    <property type="entry name" value="GTPase HflX, N-terminal domain"/>
    <property type="match status" value="1"/>
</dbReference>
<dbReference type="PANTHER" id="PTHR10229">
    <property type="entry name" value="GTP-BINDING PROTEIN HFLX"/>
    <property type="match status" value="1"/>
</dbReference>
<evidence type="ECO:0000313" key="11">
    <source>
        <dbReference type="Proteomes" id="UP000325030"/>
    </source>
</evidence>
<organism evidence="9 11">
    <name type="scientific">Sulfuracidifex tepidarius</name>
    <dbReference type="NCBI Taxonomy" id="1294262"/>
    <lineage>
        <taxon>Archaea</taxon>
        <taxon>Thermoproteota</taxon>
        <taxon>Thermoprotei</taxon>
        <taxon>Sulfolobales</taxon>
        <taxon>Sulfolobaceae</taxon>
        <taxon>Sulfuracidifex</taxon>
    </lineage>
</organism>
<dbReference type="Pfam" id="PF01926">
    <property type="entry name" value="MMR_HSR1"/>
    <property type="match status" value="1"/>
</dbReference>
<gene>
    <name evidence="8" type="ORF">IC006_1764</name>
    <name evidence="9" type="ORF">IC007_1742</name>
</gene>
<dbReference type="PROSITE" id="PS51705">
    <property type="entry name" value="G_HFLX"/>
    <property type="match status" value="1"/>
</dbReference>
<keyword evidence="3 6" id="KW-0460">Magnesium</keyword>
<sequence>MKKAVIFSDPDFQDEAEDLAEGAGFLVLDKYKLPKRPNPKYFIQQDKLCSIKQDENIDAVIVFDLLKPRNFINLKRELGEKEVLDKTLLLLEIFAQHAGSKEAKLQIELARIKYELPILKESYTKTKITEQQGPLGAGTYGVESLIKLYNRRAVKITKDLESLKKFKESLIQKGKNIGIPSMAIVGYTNAGKTTLFNSLTGLLQKVDSTMFTTMSPKRYSISRDGKKVILVDTVGFIRAIPPQIVDAFFVTLSEAKNANSLMLVMDSTLEESLLIEYLRSSIYTLREIGISGKPMLVVLNKIDKLMDKDLQNKEEIIVKVASEIYCPIESIIPVSALKGMNLNKLRDEIFKLTFR</sequence>
<keyword evidence="4 5" id="KW-0342">GTP-binding</keyword>
<name>A0A510E3W2_9CREN</name>
<feature type="binding site" evidence="6">
    <location>
        <position position="193"/>
    </location>
    <ligand>
        <name>Mg(2+)</name>
        <dbReference type="ChEBI" id="CHEBI:18420"/>
    </ligand>
</feature>
<dbReference type="Proteomes" id="UP000322983">
    <property type="component" value="Chromosome"/>
</dbReference>
<dbReference type="GO" id="GO:0046872">
    <property type="term" value="F:metal ion binding"/>
    <property type="evidence" value="ECO:0007669"/>
    <property type="project" value="UniProtKB-KW"/>
</dbReference>